<sequence length="203" mass="23135">MVEDLVVFSQLLGDNCAEVGFVGYEALLFLSDRKQVLEVRSQDVCGRWWTRNCRHWWIRLLCRQLDGWLRLLADELKKLLPHIEIPRVLFRNTHELFLHVDVISGGTVLLGVLSIRIAVISCGLAKFGLYPVDELRSGPIQCLEFGAFADGAWSCGRSRLGFLQQLLLTPQEQLRLENVLLQLIDQVPHARGRDSLVERDSSD</sequence>
<name>A0A3S4EUN8_9PEZI</name>
<organism evidence="1 2">
    <name type="scientific">Thermothielavioides terrestris</name>
    <dbReference type="NCBI Taxonomy" id="2587410"/>
    <lineage>
        <taxon>Eukaryota</taxon>
        <taxon>Fungi</taxon>
        <taxon>Dikarya</taxon>
        <taxon>Ascomycota</taxon>
        <taxon>Pezizomycotina</taxon>
        <taxon>Sordariomycetes</taxon>
        <taxon>Sordariomycetidae</taxon>
        <taxon>Sordariales</taxon>
        <taxon>Chaetomiaceae</taxon>
        <taxon>Thermothielavioides</taxon>
    </lineage>
</organism>
<reference evidence="1 2" key="1">
    <citation type="submission" date="2018-04" db="EMBL/GenBank/DDBJ databases">
        <authorList>
            <person name="Huttner S."/>
            <person name="Dainat J."/>
        </authorList>
    </citation>
    <scope>NUCLEOTIDE SEQUENCE [LARGE SCALE GENOMIC DNA]</scope>
</reference>
<gene>
    <name evidence="1" type="ORF">TT172_LOCUS1833</name>
</gene>
<evidence type="ECO:0000313" key="1">
    <source>
        <dbReference type="EMBL" id="SPQ19414.1"/>
    </source>
</evidence>
<accession>A0A3S4EUN8</accession>
<dbReference type="EMBL" id="OUUZ01000001">
    <property type="protein sequence ID" value="SPQ19414.1"/>
    <property type="molecule type" value="Genomic_DNA"/>
</dbReference>
<dbReference type="AlphaFoldDB" id="A0A3S4EUN8"/>
<protein>
    <submittedName>
        <fullName evidence="1">125b6c42-221d-44dd-bec0-b49d735a58d0</fullName>
    </submittedName>
</protein>
<evidence type="ECO:0000313" key="2">
    <source>
        <dbReference type="Proteomes" id="UP000289323"/>
    </source>
</evidence>
<dbReference type="Proteomes" id="UP000289323">
    <property type="component" value="Unassembled WGS sequence"/>
</dbReference>
<proteinExistence type="predicted"/>